<name>A0A0A8ZF78_ARUDO</name>
<organism evidence="1">
    <name type="scientific">Arundo donax</name>
    <name type="common">Giant reed</name>
    <name type="synonym">Donax arundinaceus</name>
    <dbReference type="NCBI Taxonomy" id="35708"/>
    <lineage>
        <taxon>Eukaryota</taxon>
        <taxon>Viridiplantae</taxon>
        <taxon>Streptophyta</taxon>
        <taxon>Embryophyta</taxon>
        <taxon>Tracheophyta</taxon>
        <taxon>Spermatophyta</taxon>
        <taxon>Magnoliopsida</taxon>
        <taxon>Liliopsida</taxon>
        <taxon>Poales</taxon>
        <taxon>Poaceae</taxon>
        <taxon>PACMAD clade</taxon>
        <taxon>Arundinoideae</taxon>
        <taxon>Arundineae</taxon>
        <taxon>Arundo</taxon>
    </lineage>
</organism>
<proteinExistence type="predicted"/>
<evidence type="ECO:0000313" key="1">
    <source>
        <dbReference type="EMBL" id="JAD36333.1"/>
    </source>
</evidence>
<reference evidence="1" key="2">
    <citation type="journal article" date="2015" name="Data Brief">
        <title>Shoot transcriptome of the giant reed, Arundo donax.</title>
        <authorList>
            <person name="Barrero R.A."/>
            <person name="Guerrero F.D."/>
            <person name="Moolhuijzen P."/>
            <person name="Goolsby J.A."/>
            <person name="Tidwell J."/>
            <person name="Bellgard S.E."/>
            <person name="Bellgard M.I."/>
        </authorList>
    </citation>
    <scope>NUCLEOTIDE SEQUENCE</scope>
    <source>
        <tissue evidence="1">Shoot tissue taken approximately 20 cm above the soil surface</tissue>
    </source>
</reference>
<accession>A0A0A8ZF78</accession>
<sequence length="47" mass="5543">MTLVQLKDLDTFDNQVNIYQMSSIINCTYLFPIFQYHLLTHSCTSNK</sequence>
<dbReference type="EMBL" id="GBRH01261562">
    <property type="protein sequence ID" value="JAD36333.1"/>
    <property type="molecule type" value="Transcribed_RNA"/>
</dbReference>
<dbReference type="AlphaFoldDB" id="A0A0A8ZF78"/>
<protein>
    <submittedName>
        <fullName evidence="1">Uncharacterized protein</fullName>
    </submittedName>
</protein>
<reference evidence="1" key="1">
    <citation type="submission" date="2014-09" db="EMBL/GenBank/DDBJ databases">
        <authorList>
            <person name="Magalhaes I.L.F."/>
            <person name="Oliveira U."/>
            <person name="Santos F.R."/>
            <person name="Vidigal T.H.D.A."/>
            <person name="Brescovit A.D."/>
            <person name="Santos A.J."/>
        </authorList>
    </citation>
    <scope>NUCLEOTIDE SEQUENCE</scope>
    <source>
        <tissue evidence="1">Shoot tissue taken approximately 20 cm above the soil surface</tissue>
    </source>
</reference>